<protein>
    <submittedName>
        <fullName evidence="3">Eag protein</fullName>
    </submittedName>
</protein>
<dbReference type="InterPro" id="IPR001849">
    <property type="entry name" value="PH_domain"/>
</dbReference>
<proteinExistence type="predicted"/>
<dbReference type="EMBL" id="CAJNJA010097920">
    <property type="protein sequence ID" value="CAE7942884.1"/>
    <property type="molecule type" value="Genomic_DNA"/>
</dbReference>
<dbReference type="PROSITE" id="PS50003">
    <property type="entry name" value="PH_DOMAIN"/>
    <property type="match status" value="1"/>
</dbReference>
<evidence type="ECO:0000313" key="4">
    <source>
        <dbReference type="Proteomes" id="UP000601435"/>
    </source>
</evidence>
<dbReference type="Proteomes" id="UP000601435">
    <property type="component" value="Unassembled WGS sequence"/>
</dbReference>
<dbReference type="InterPro" id="IPR011993">
    <property type="entry name" value="PH-like_dom_sf"/>
</dbReference>
<feature type="region of interest" description="Disordered" evidence="1">
    <location>
        <begin position="20"/>
        <end position="49"/>
    </location>
</feature>
<comment type="caution">
    <text evidence="3">The sequence shown here is derived from an EMBL/GenBank/DDBJ whole genome shotgun (WGS) entry which is preliminary data.</text>
</comment>
<accession>A0A813CIU7</accession>
<dbReference type="Gene3D" id="2.30.29.30">
    <property type="entry name" value="Pleckstrin-homology domain (PH domain)/Phosphotyrosine-binding domain (PTB)"/>
    <property type="match status" value="1"/>
</dbReference>
<name>A0A813CIU7_9DINO</name>
<feature type="region of interest" description="Disordered" evidence="1">
    <location>
        <begin position="335"/>
        <end position="359"/>
    </location>
</feature>
<evidence type="ECO:0000313" key="3">
    <source>
        <dbReference type="EMBL" id="CAE7942884.1"/>
    </source>
</evidence>
<reference evidence="3" key="1">
    <citation type="submission" date="2021-02" db="EMBL/GenBank/DDBJ databases">
        <authorList>
            <person name="Dougan E. K."/>
            <person name="Rhodes N."/>
            <person name="Thang M."/>
            <person name="Chan C."/>
        </authorList>
    </citation>
    <scope>NUCLEOTIDE SEQUENCE</scope>
</reference>
<evidence type="ECO:0000259" key="2">
    <source>
        <dbReference type="PROSITE" id="PS50003"/>
    </source>
</evidence>
<dbReference type="OrthoDB" id="413812at2759"/>
<evidence type="ECO:0000256" key="1">
    <source>
        <dbReference type="SAM" id="MobiDB-lite"/>
    </source>
</evidence>
<dbReference type="AlphaFoldDB" id="A0A813CIU7"/>
<gene>
    <name evidence="3" type="primary">eag</name>
    <name evidence="3" type="ORF">SNEC2469_LOCUS34835</name>
</gene>
<feature type="domain" description="PH" evidence="2">
    <location>
        <begin position="70"/>
        <end position="189"/>
    </location>
</feature>
<feature type="non-terminal residue" evidence="3">
    <location>
        <position position="359"/>
    </location>
</feature>
<feature type="compositionally biased region" description="Basic and acidic residues" evidence="1">
    <location>
        <begin position="345"/>
        <end position="359"/>
    </location>
</feature>
<dbReference type="SMART" id="SM00233">
    <property type="entry name" value="PH"/>
    <property type="match status" value="1"/>
</dbReference>
<organism evidence="3 4">
    <name type="scientific">Symbiodinium necroappetens</name>
    <dbReference type="NCBI Taxonomy" id="1628268"/>
    <lineage>
        <taxon>Eukaryota</taxon>
        <taxon>Sar</taxon>
        <taxon>Alveolata</taxon>
        <taxon>Dinophyceae</taxon>
        <taxon>Suessiales</taxon>
        <taxon>Symbiodiniaceae</taxon>
        <taxon>Symbiodinium</taxon>
    </lineage>
</organism>
<sequence>MLIAESTMVSLRNASTRQITSLPQPAGTRTLPSRLPVEPAMPPPKREDVQVGEEKWKVPFWQEPDGNLIYAKREGYLQKRAGRSRFRWTIRFFELQDGQIRWWRPSFADQLRQPRPPQVVRNKEPRPRPVRCLDLTQLKRVTRTQVKFPYSTRILLQFKEDYTDYQLELRSERELEIMEWYKILIRFTMESCEAVVDRDDGRVALGQDSETDLDARAQISVSGCTHVSVGPIVRGNYSVDGSNHNKPAYRKEQKVSGLDVMLYYWDERDGVEFSGWWFGPKIGGDQVVGVELQQEALKQQAEARQQQILAEKMRQAEACTRVPAAPQENKKKIEALLEKPSVAAQEEKKRQEEVKKRAE</sequence>
<keyword evidence="4" id="KW-1185">Reference proteome</keyword>
<dbReference type="SUPFAM" id="SSF50729">
    <property type="entry name" value="PH domain-like"/>
    <property type="match status" value="1"/>
</dbReference>